<dbReference type="Gene3D" id="2.40.10.10">
    <property type="entry name" value="Trypsin-like serine proteases"/>
    <property type="match status" value="1"/>
</dbReference>
<dbReference type="InterPro" id="IPR009003">
    <property type="entry name" value="Peptidase_S1_PA"/>
</dbReference>
<dbReference type="InterPro" id="IPR043504">
    <property type="entry name" value="Peptidase_S1_PA_chymotrypsin"/>
</dbReference>
<protein>
    <recommendedName>
        <fullName evidence="3">Serine protease</fullName>
    </recommendedName>
</protein>
<dbReference type="EMBL" id="JBBHLI010000014">
    <property type="protein sequence ID" value="MEK9502699.1"/>
    <property type="molecule type" value="Genomic_DNA"/>
</dbReference>
<comment type="caution">
    <text evidence="1">The sequence shown here is derived from an EMBL/GenBank/DDBJ whole genome shotgun (WGS) entry which is preliminary data.</text>
</comment>
<sequence length="359" mass="38919">MEATIPTETELRLALGVVTEGADLRTPPGMPERWAGEPRFRQECARVEHEARPWVQEAGVQGLGVGEKVVAGRGTGRLALRVYVDAKRPRDALRHPVPPAVALPEVGVCPTDVHAIGRLRPEVFAERVRPAMPGCGIGHPDGGTGTFGCLVREAGNDRDLFLLSNAHVVADDGCAHPGDPILQPARADGGRVDRDTIAEFARAHPFVFSDTGFPNTMDAAIARVLDPALVESVPRSLDRPIRGVARTLRRGMEVQKVGRTTDHTLGLTLDVDFRFQMPYKRPGHRSAFFDRAGHTDTGRAGFRDQVLCTRYTDQGDSGAAVLNRRGYLLGLHFAGSPAASVFSPIRPVLRALGLRLHRS</sequence>
<dbReference type="SUPFAM" id="SSF50494">
    <property type="entry name" value="Trypsin-like serine proteases"/>
    <property type="match status" value="1"/>
</dbReference>
<proteinExistence type="predicted"/>
<dbReference type="Proteomes" id="UP001484239">
    <property type="component" value="Unassembled WGS sequence"/>
</dbReference>
<organism evidence="1 2">
    <name type="scientific">Gaopeijia maritima</name>
    <dbReference type="NCBI Taxonomy" id="3119007"/>
    <lineage>
        <taxon>Bacteria</taxon>
        <taxon>Pseudomonadati</taxon>
        <taxon>Gemmatimonadota</taxon>
        <taxon>Longimicrobiia</taxon>
        <taxon>Gaopeijiales</taxon>
        <taxon>Gaopeijiaceae</taxon>
        <taxon>Gaopeijia</taxon>
    </lineage>
</organism>
<evidence type="ECO:0008006" key="3">
    <source>
        <dbReference type="Google" id="ProtNLM"/>
    </source>
</evidence>
<gene>
    <name evidence="1" type="ORF">WI372_17015</name>
</gene>
<keyword evidence="2" id="KW-1185">Reference proteome</keyword>
<dbReference type="RefSeq" id="WP_405283589.1">
    <property type="nucleotide sequence ID" value="NZ_CP144380.1"/>
</dbReference>
<evidence type="ECO:0000313" key="2">
    <source>
        <dbReference type="Proteomes" id="UP001484239"/>
    </source>
</evidence>
<reference evidence="1 2" key="1">
    <citation type="submission" date="2024-02" db="EMBL/GenBank/DDBJ databases">
        <title>A novel Gemmatimonadota bacterium.</title>
        <authorList>
            <person name="Du Z.-J."/>
            <person name="Ye Y.-Q."/>
        </authorList>
    </citation>
    <scope>NUCLEOTIDE SEQUENCE [LARGE SCALE GENOMIC DNA]</scope>
    <source>
        <strain evidence="1 2">DH-20</strain>
    </source>
</reference>
<evidence type="ECO:0000313" key="1">
    <source>
        <dbReference type="EMBL" id="MEK9502699.1"/>
    </source>
</evidence>
<name>A0ABU9EEW5_9BACT</name>
<accession>A0ABU9EEW5</accession>